<dbReference type="SUPFAM" id="SSF142433">
    <property type="entry name" value="CinA-like"/>
    <property type="match status" value="1"/>
</dbReference>
<dbReference type="Gene3D" id="3.30.70.2860">
    <property type="match status" value="1"/>
</dbReference>
<dbReference type="InterPro" id="IPR050101">
    <property type="entry name" value="CinA"/>
</dbReference>
<feature type="domain" description="MoaB/Mog" evidence="2">
    <location>
        <begin position="4"/>
        <end position="173"/>
    </location>
</feature>
<keyword evidence="4" id="KW-1185">Reference proteome</keyword>
<dbReference type="Pfam" id="PF02464">
    <property type="entry name" value="CinA"/>
    <property type="match status" value="1"/>
</dbReference>
<dbReference type="Pfam" id="PF18146">
    <property type="entry name" value="CinA_KH"/>
    <property type="match status" value="1"/>
</dbReference>
<proteinExistence type="inferred from homology"/>
<evidence type="ECO:0000256" key="1">
    <source>
        <dbReference type="HAMAP-Rule" id="MF_00226"/>
    </source>
</evidence>
<dbReference type="InterPro" id="IPR036425">
    <property type="entry name" value="MoaB/Mog-like_dom_sf"/>
</dbReference>
<dbReference type="InterPro" id="IPR008135">
    <property type="entry name" value="Competence-induced_CinA"/>
</dbReference>
<evidence type="ECO:0000259" key="2">
    <source>
        <dbReference type="SMART" id="SM00852"/>
    </source>
</evidence>
<dbReference type="NCBIfam" id="TIGR00199">
    <property type="entry name" value="PncC_domain"/>
    <property type="match status" value="1"/>
</dbReference>
<reference evidence="3 4" key="1">
    <citation type="submission" date="2021-05" db="EMBL/GenBank/DDBJ databases">
        <title>Fusibacter ferrireducens sp. nov., an anaerobic, sulfur- and Fe-reducing bacterium isolated from the mangrove sediment.</title>
        <authorList>
            <person name="Qiu D."/>
        </authorList>
    </citation>
    <scope>NUCLEOTIDE SEQUENCE [LARGE SCALE GENOMIC DNA]</scope>
    <source>
        <strain evidence="3 4">DSM 12116</strain>
    </source>
</reference>
<accession>A0ABS5PS48</accession>
<dbReference type="Gene3D" id="3.90.950.20">
    <property type="entry name" value="CinA-like"/>
    <property type="match status" value="1"/>
</dbReference>
<sequence length="413" mass="46180">MIAGILAVGTELLMGQTVNTNATFLSEQLNHMGISVYYHMTVGDNRERMKVLLNQLLNECDIVFTTGGLGPTQDDITKEVVAEALGLEMIYDERSMQRIRERFKLYNRKMTDSNVRQAYFPKGAIILDNDEGTAPACIVEVPSRDKIVYVLPGPPREMKHIFNRHMINDLLTRNQMKMHSAYLSVYDLGESSTEDRLLDLIDRQTDPTIATYAGEGKVLVRVTSFNKDETYAQKAVRDMVETIKERIGEFIVSESGEDINDVIVNRMRALNQTIAFAESCTGGKLADALIKVPGASNVVNRGYVTYSNEAKIEDLKVSEETLKRFGAVSHETCLEMVKGLKERTDADLCVSITGIAGPDGGTDEKPVGLVYIGISYNGQTYTLENRFRGNRSMIRQRAMNTTLKLIYDLVKEA</sequence>
<dbReference type="EMBL" id="JAHBCL010000029">
    <property type="protein sequence ID" value="MBS7527995.1"/>
    <property type="molecule type" value="Genomic_DNA"/>
</dbReference>
<dbReference type="NCBIfam" id="NF001813">
    <property type="entry name" value="PRK00549.1"/>
    <property type="match status" value="1"/>
</dbReference>
<dbReference type="NCBIfam" id="TIGR00200">
    <property type="entry name" value="cinA_nterm"/>
    <property type="match status" value="1"/>
</dbReference>
<dbReference type="CDD" id="cd00885">
    <property type="entry name" value="cinA"/>
    <property type="match status" value="1"/>
</dbReference>
<comment type="caution">
    <text evidence="3">The sequence shown here is derived from an EMBL/GenBank/DDBJ whole genome shotgun (WGS) entry which is preliminary data.</text>
</comment>
<dbReference type="HAMAP" id="MF_00226_B">
    <property type="entry name" value="CinA_B"/>
    <property type="match status" value="1"/>
</dbReference>
<gene>
    <name evidence="1" type="primary">cinA</name>
    <name evidence="3" type="ORF">KHM83_15020</name>
</gene>
<evidence type="ECO:0000313" key="3">
    <source>
        <dbReference type="EMBL" id="MBS7527995.1"/>
    </source>
</evidence>
<dbReference type="SMART" id="SM00852">
    <property type="entry name" value="MoCF_biosynth"/>
    <property type="match status" value="1"/>
</dbReference>
<protein>
    <recommendedName>
        <fullName evidence="1">Putative competence-damage inducible protein</fullName>
    </recommendedName>
</protein>
<dbReference type="InterPro" id="IPR001453">
    <property type="entry name" value="MoaB/Mog_dom"/>
</dbReference>
<dbReference type="InterPro" id="IPR036653">
    <property type="entry name" value="CinA-like_C"/>
</dbReference>
<dbReference type="InterPro" id="IPR008136">
    <property type="entry name" value="CinA_C"/>
</dbReference>
<dbReference type="InterPro" id="IPR041424">
    <property type="entry name" value="CinA_KH"/>
</dbReference>
<organism evidence="3 4">
    <name type="scientific">Fusibacter paucivorans</name>
    <dbReference type="NCBI Taxonomy" id="76009"/>
    <lineage>
        <taxon>Bacteria</taxon>
        <taxon>Bacillati</taxon>
        <taxon>Bacillota</taxon>
        <taxon>Clostridia</taxon>
        <taxon>Eubacteriales</taxon>
        <taxon>Eubacteriales Family XII. Incertae Sedis</taxon>
        <taxon>Fusibacter</taxon>
    </lineage>
</organism>
<evidence type="ECO:0000313" key="4">
    <source>
        <dbReference type="Proteomes" id="UP000746471"/>
    </source>
</evidence>
<dbReference type="PIRSF" id="PIRSF006728">
    <property type="entry name" value="CinA"/>
    <property type="match status" value="1"/>
</dbReference>
<dbReference type="PANTHER" id="PTHR13939:SF0">
    <property type="entry name" value="NMN AMIDOHYDROLASE-LIKE PROTEIN YFAY"/>
    <property type="match status" value="1"/>
</dbReference>
<dbReference type="RefSeq" id="WP_213237854.1">
    <property type="nucleotide sequence ID" value="NZ_JAHBCL010000029.1"/>
</dbReference>
<name>A0ABS5PS48_9FIRM</name>
<dbReference type="Gene3D" id="3.40.980.10">
    <property type="entry name" value="MoaB/Mog-like domain"/>
    <property type="match status" value="1"/>
</dbReference>
<dbReference type="Pfam" id="PF00994">
    <property type="entry name" value="MoCF_biosynth"/>
    <property type="match status" value="1"/>
</dbReference>
<dbReference type="PANTHER" id="PTHR13939">
    <property type="entry name" value="NICOTINAMIDE-NUCLEOTIDE AMIDOHYDROLASE PNCC"/>
    <property type="match status" value="1"/>
</dbReference>
<comment type="similarity">
    <text evidence="1">Belongs to the CinA family.</text>
</comment>
<dbReference type="NCBIfam" id="TIGR00177">
    <property type="entry name" value="molyb_syn"/>
    <property type="match status" value="1"/>
</dbReference>
<dbReference type="Proteomes" id="UP000746471">
    <property type="component" value="Unassembled WGS sequence"/>
</dbReference>
<dbReference type="SUPFAM" id="SSF53218">
    <property type="entry name" value="Molybdenum cofactor biosynthesis proteins"/>
    <property type="match status" value="1"/>
</dbReference>